<reference evidence="6" key="1">
    <citation type="submission" date="2016-10" db="EMBL/GenBank/DDBJ databases">
        <authorList>
            <person name="Varghese N."/>
            <person name="Submissions S."/>
        </authorList>
    </citation>
    <scope>NUCLEOTIDE SEQUENCE [LARGE SCALE GENOMIC DNA]</scope>
    <source>
        <strain evidence="6">DSM 2698</strain>
    </source>
</reference>
<gene>
    <name evidence="5" type="ORF">SAMN03080610_00995</name>
</gene>
<comment type="similarity">
    <text evidence="1 3">Belongs to the short-chain dehydrogenases/reductases (SDR) family.</text>
</comment>
<dbReference type="Pfam" id="PF00106">
    <property type="entry name" value="adh_short"/>
    <property type="match status" value="1"/>
</dbReference>
<dbReference type="CDD" id="cd05360">
    <property type="entry name" value="SDR_c3"/>
    <property type="match status" value="1"/>
</dbReference>
<organism evidence="5 6">
    <name type="scientific">Afifella marina DSM 2698</name>
    <dbReference type="NCBI Taxonomy" id="1120955"/>
    <lineage>
        <taxon>Bacteria</taxon>
        <taxon>Pseudomonadati</taxon>
        <taxon>Pseudomonadota</taxon>
        <taxon>Alphaproteobacteria</taxon>
        <taxon>Hyphomicrobiales</taxon>
        <taxon>Afifellaceae</taxon>
        <taxon>Afifella</taxon>
    </lineage>
</organism>
<dbReference type="PROSITE" id="PS00061">
    <property type="entry name" value="ADH_SHORT"/>
    <property type="match status" value="1"/>
</dbReference>
<dbReference type="AlphaFoldDB" id="A0A1G5MVS8"/>
<dbReference type="RefSeq" id="WP_092810219.1">
    <property type="nucleotide sequence ID" value="NZ_FMVW01000002.1"/>
</dbReference>
<keyword evidence="2" id="KW-0560">Oxidoreductase</keyword>
<dbReference type="PRINTS" id="PR00080">
    <property type="entry name" value="SDRFAMILY"/>
</dbReference>
<dbReference type="SUPFAM" id="SSF51735">
    <property type="entry name" value="NAD(P)-binding Rossmann-fold domains"/>
    <property type="match status" value="1"/>
</dbReference>
<protein>
    <submittedName>
        <fullName evidence="5">Short-chain dehydrogenase</fullName>
    </submittedName>
</protein>
<evidence type="ECO:0000313" key="5">
    <source>
        <dbReference type="EMBL" id="SCZ28550.1"/>
    </source>
</evidence>
<dbReference type="Gene3D" id="3.40.50.720">
    <property type="entry name" value="NAD(P)-binding Rossmann-like Domain"/>
    <property type="match status" value="1"/>
</dbReference>
<dbReference type="OrthoDB" id="9781689at2"/>
<dbReference type="Proteomes" id="UP000199347">
    <property type="component" value="Unassembled WGS sequence"/>
</dbReference>
<dbReference type="STRING" id="1120955.SAMN03080610_00995"/>
<accession>A0A1G5MVS8</accession>
<evidence type="ECO:0000256" key="3">
    <source>
        <dbReference type="RuleBase" id="RU000363"/>
    </source>
</evidence>
<proteinExistence type="inferred from homology"/>
<dbReference type="NCBIfam" id="NF005495">
    <property type="entry name" value="PRK07109.1"/>
    <property type="match status" value="1"/>
</dbReference>
<dbReference type="PRINTS" id="PR00081">
    <property type="entry name" value="GDHRDH"/>
</dbReference>
<dbReference type="PANTHER" id="PTHR44196:SF1">
    <property type="entry name" value="DEHYDROGENASE_REDUCTASE SDR FAMILY MEMBER 7B"/>
    <property type="match status" value="1"/>
</dbReference>
<dbReference type="InterPro" id="IPR057326">
    <property type="entry name" value="KR_dom"/>
</dbReference>
<dbReference type="InterPro" id="IPR002347">
    <property type="entry name" value="SDR_fam"/>
</dbReference>
<dbReference type="InterPro" id="IPR020904">
    <property type="entry name" value="Sc_DH/Rdtase_CS"/>
</dbReference>
<evidence type="ECO:0000256" key="2">
    <source>
        <dbReference type="ARBA" id="ARBA00023002"/>
    </source>
</evidence>
<dbReference type="GO" id="GO:0016491">
    <property type="term" value="F:oxidoreductase activity"/>
    <property type="evidence" value="ECO:0007669"/>
    <property type="project" value="UniProtKB-KW"/>
</dbReference>
<evidence type="ECO:0000313" key="6">
    <source>
        <dbReference type="Proteomes" id="UP000199347"/>
    </source>
</evidence>
<dbReference type="EMBL" id="FMVW01000002">
    <property type="protein sequence ID" value="SCZ28550.1"/>
    <property type="molecule type" value="Genomic_DNA"/>
</dbReference>
<dbReference type="GO" id="GO:0016020">
    <property type="term" value="C:membrane"/>
    <property type="evidence" value="ECO:0007669"/>
    <property type="project" value="TreeGrafter"/>
</dbReference>
<keyword evidence="6" id="KW-1185">Reference proteome</keyword>
<evidence type="ECO:0000259" key="4">
    <source>
        <dbReference type="SMART" id="SM00822"/>
    </source>
</evidence>
<sequence length="335" mass="36637">MARTEKTVVITGASAGVGRAVTRRFARDGARLGLIARDRRRLEETAEEVRVLGGEAMIFPIDVADAEKVDIAAEEVEQRFGPIDIWINVAMVTVMAPVAKTTPEEFRRVTEVTYLGCVHGTLAALKRMQPRNYGTIVQTGSALAYRSIPLQAPYCAAKHAIVGFTDSLRCELIHDNSAIKLTVVHLPGLNTPQFDWARNKMPRRAQPLPPIFQPEVAADGIYFAAHHPRRELWVGRSSYEAILGQRVAPGLLDRMMAEKAYGGQMAAEAETERPDNLFEPVAGSYAAHGRFDVKAQNTAPALWATEHREAIGKGAGIAAAGALGWFIGRMLSSRR</sequence>
<dbReference type="InterPro" id="IPR036291">
    <property type="entry name" value="NAD(P)-bd_dom_sf"/>
</dbReference>
<name>A0A1G5MVS8_AFIMA</name>
<evidence type="ECO:0000256" key="1">
    <source>
        <dbReference type="ARBA" id="ARBA00006484"/>
    </source>
</evidence>
<dbReference type="SMART" id="SM00822">
    <property type="entry name" value="PKS_KR"/>
    <property type="match status" value="1"/>
</dbReference>
<dbReference type="PANTHER" id="PTHR44196">
    <property type="entry name" value="DEHYDROGENASE/REDUCTASE SDR FAMILY MEMBER 7B"/>
    <property type="match status" value="1"/>
</dbReference>
<feature type="domain" description="Ketoreductase" evidence="4">
    <location>
        <begin position="6"/>
        <end position="182"/>
    </location>
</feature>